<feature type="transmembrane region" description="Helical" evidence="7">
    <location>
        <begin position="151"/>
        <end position="171"/>
    </location>
</feature>
<reference evidence="8 9" key="1">
    <citation type="journal article" date="2019" name="Environ. Microbiol.">
        <title>Species interactions and distinct microbial communities in high Arctic permafrost affected cryosols are associated with the CH4 and CO2 gas fluxes.</title>
        <authorList>
            <person name="Altshuler I."/>
            <person name="Hamel J."/>
            <person name="Turney S."/>
            <person name="Magnuson E."/>
            <person name="Levesque R."/>
            <person name="Greer C."/>
            <person name="Whyte L.G."/>
        </authorList>
    </citation>
    <scope>NUCLEOTIDE SEQUENCE [LARGE SCALE GENOMIC DNA]</scope>
    <source>
        <strain evidence="8 9">S5.1</strain>
    </source>
</reference>
<feature type="transmembrane region" description="Helical" evidence="7">
    <location>
        <begin position="74"/>
        <end position="93"/>
    </location>
</feature>
<comment type="similarity">
    <text evidence="2 7">Belongs to the UPF0056 (MarC) family.</text>
</comment>
<dbReference type="InterPro" id="IPR002771">
    <property type="entry name" value="Multi_antbiot-R_MarC"/>
</dbReference>
<comment type="caution">
    <text evidence="8">The sequence shown here is derived from an EMBL/GenBank/DDBJ whole genome shotgun (WGS) entry which is preliminary data.</text>
</comment>
<feature type="transmembrane region" description="Helical" evidence="7">
    <location>
        <begin position="43"/>
        <end position="62"/>
    </location>
</feature>
<keyword evidence="6 7" id="KW-0472">Membrane</keyword>
<dbReference type="PANTHER" id="PTHR33508:SF1">
    <property type="entry name" value="UPF0056 MEMBRANE PROTEIN YHCE"/>
    <property type="match status" value="1"/>
</dbReference>
<evidence type="ECO:0000256" key="1">
    <source>
        <dbReference type="ARBA" id="ARBA00004651"/>
    </source>
</evidence>
<accession>A0A502CU62</accession>
<evidence type="ECO:0000256" key="6">
    <source>
        <dbReference type="ARBA" id="ARBA00023136"/>
    </source>
</evidence>
<gene>
    <name evidence="8" type="ORF">EAH84_02395</name>
</gene>
<organism evidence="8 9">
    <name type="scientific">Sphingomonas oligophenolica</name>
    <dbReference type="NCBI Taxonomy" id="301154"/>
    <lineage>
        <taxon>Bacteria</taxon>
        <taxon>Pseudomonadati</taxon>
        <taxon>Pseudomonadota</taxon>
        <taxon>Alphaproteobacteria</taxon>
        <taxon>Sphingomonadales</taxon>
        <taxon>Sphingomonadaceae</taxon>
        <taxon>Sphingomonas</taxon>
    </lineage>
</organism>
<feature type="transmembrane region" description="Helical" evidence="7">
    <location>
        <begin position="12"/>
        <end position="31"/>
    </location>
</feature>
<keyword evidence="5 7" id="KW-1133">Transmembrane helix</keyword>
<feature type="transmembrane region" description="Helical" evidence="7">
    <location>
        <begin position="183"/>
        <end position="201"/>
    </location>
</feature>
<dbReference type="GO" id="GO:0005886">
    <property type="term" value="C:plasma membrane"/>
    <property type="evidence" value="ECO:0007669"/>
    <property type="project" value="UniProtKB-SubCell"/>
</dbReference>
<dbReference type="NCBIfam" id="TIGR00427">
    <property type="entry name" value="NAAT family transporter"/>
    <property type="match status" value="1"/>
</dbReference>
<dbReference type="RefSeq" id="WP_140867077.1">
    <property type="nucleotide sequence ID" value="NZ_RCZK01000001.1"/>
</dbReference>
<evidence type="ECO:0000313" key="8">
    <source>
        <dbReference type="EMBL" id="TPG15659.1"/>
    </source>
</evidence>
<name>A0A502CU62_9SPHN</name>
<dbReference type="OrthoDB" id="21094at2"/>
<dbReference type="Pfam" id="PF01914">
    <property type="entry name" value="MarC"/>
    <property type="match status" value="1"/>
</dbReference>
<evidence type="ECO:0000256" key="4">
    <source>
        <dbReference type="ARBA" id="ARBA00022692"/>
    </source>
</evidence>
<keyword evidence="9" id="KW-1185">Reference proteome</keyword>
<dbReference type="AlphaFoldDB" id="A0A502CU62"/>
<evidence type="ECO:0000313" key="9">
    <source>
        <dbReference type="Proteomes" id="UP000318413"/>
    </source>
</evidence>
<evidence type="ECO:0000256" key="2">
    <source>
        <dbReference type="ARBA" id="ARBA00009784"/>
    </source>
</evidence>
<feature type="transmembrane region" description="Helical" evidence="7">
    <location>
        <begin position="118"/>
        <end position="139"/>
    </location>
</feature>
<dbReference type="EMBL" id="RCZK01000001">
    <property type="protein sequence ID" value="TPG15659.1"/>
    <property type="molecule type" value="Genomic_DNA"/>
</dbReference>
<keyword evidence="4 7" id="KW-0812">Transmembrane</keyword>
<keyword evidence="3" id="KW-1003">Cell membrane</keyword>
<comment type="subcellular location">
    <subcellularLocation>
        <location evidence="1 7">Cell membrane</location>
        <topology evidence="1 7">Multi-pass membrane protein</topology>
    </subcellularLocation>
</comment>
<evidence type="ECO:0000256" key="5">
    <source>
        <dbReference type="ARBA" id="ARBA00022989"/>
    </source>
</evidence>
<dbReference type="Proteomes" id="UP000318413">
    <property type="component" value="Unassembled WGS sequence"/>
</dbReference>
<evidence type="ECO:0000256" key="3">
    <source>
        <dbReference type="ARBA" id="ARBA00022475"/>
    </source>
</evidence>
<protein>
    <recommendedName>
        <fullName evidence="7">UPF0056 membrane protein</fullName>
    </recommendedName>
</protein>
<evidence type="ECO:0000256" key="7">
    <source>
        <dbReference type="RuleBase" id="RU362048"/>
    </source>
</evidence>
<dbReference type="PANTHER" id="PTHR33508">
    <property type="entry name" value="UPF0056 MEMBRANE PROTEIN YHCE"/>
    <property type="match status" value="1"/>
</dbReference>
<proteinExistence type="inferred from homology"/>
<sequence length="209" mass="22359">MNTLLELYVSSLITFFVVIDPPGCAPIYAGLSAGAKPEQKRSMAIRAVAISTAILLVFALFGEDLLKGLGISLGSFRIAGGIMLFLIALEMVFEKRTQRREDRAQKVFDDPEVDDVSVFPMAMPMIAGPGSIASVMLLMARNDGVERTLTVLGAMMTILLLTLVALLAAGPIMRVLGAKIEAVITRLLGVLLAALAVQFVIDGLQLVLR</sequence>